<sequence>MTRVEAAEAKAERALNRLKEATDRANTAEAKAELAFRDRLKEATDRANTAEAKAEKATDRATAAEARAERAFERLAEYAKYTYDRACDIQQKTIQPLADAAMNLKMIPKNHRAAPKGWRAHRTLTKDSVIFDFAEGTCRATESSPRLDTIRDRACKPLTSFKLLQDRNFLQRDASLMLRSIARRIKMCSRPRYPAPTNDVESPFDRVFHAGHCLLDW</sequence>
<comment type="caution">
    <text evidence="2">The sequence shown here is derived from an EMBL/GenBank/DDBJ whole genome shotgun (WGS) entry which is preliminary data.</text>
</comment>
<organism evidence="2 3">
    <name type="scientific">Phytophthora lilii</name>
    <dbReference type="NCBI Taxonomy" id="2077276"/>
    <lineage>
        <taxon>Eukaryota</taxon>
        <taxon>Sar</taxon>
        <taxon>Stramenopiles</taxon>
        <taxon>Oomycota</taxon>
        <taxon>Peronosporomycetes</taxon>
        <taxon>Peronosporales</taxon>
        <taxon>Peronosporaceae</taxon>
        <taxon>Phytophthora</taxon>
    </lineage>
</organism>
<gene>
    <name evidence="2" type="ORF">Plil01_001565300</name>
</gene>
<dbReference type="AlphaFoldDB" id="A0A9W6XES8"/>
<keyword evidence="1" id="KW-0175">Coiled coil</keyword>
<protein>
    <submittedName>
        <fullName evidence="2">Unnamed protein product</fullName>
    </submittedName>
</protein>
<evidence type="ECO:0000313" key="3">
    <source>
        <dbReference type="Proteomes" id="UP001165083"/>
    </source>
</evidence>
<name>A0A9W6XES8_9STRA</name>
<dbReference type="EMBL" id="BSXW01001483">
    <property type="protein sequence ID" value="GMF37109.1"/>
    <property type="molecule type" value="Genomic_DNA"/>
</dbReference>
<reference evidence="2" key="1">
    <citation type="submission" date="2023-04" db="EMBL/GenBank/DDBJ databases">
        <title>Phytophthora lilii NBRC 32176.</title>
        <authorList>
            <person name="Ichikawa N."/>
            <person name="Sato H."/>
            <person name="Tonouchi N."/>
        </authorList>
    </citation>
    <scope>NUCLEOTIDE SEQUENCE</scope>
    <source>
        <strain evidence="2">NBRC 32176</strain>
    </source>
</reference>
<dbReference type="Proteomes" id="UP001165083">
    <property type="component" value="Unassembled WGS sequence"/>
</dbReference>
<keyword evidence="3" id="KW-1185">Reference proteome</keyword>
<feature type="coiled-coil region" evidence="1">
    <location>
        <begin position="1"/>
        <end position="74"/>
    </location>
</feature>
<evidence type="ECO:0000256" key="1">
    <source>
        <dbReference type="SAM" id="Coils"/>
    </source>
</evidence>
<proteinExistence type="predicted"/>
<evidence type="ECO:0000313" key="2">
    <source>
        <dbReference type="EMBL" id="GMF37109.1"/>
    </source>
</evidence>
<accession>A0A9W6XES8</accession>